<evidence type="ECO:0000313" key="5">
    <source>
        <dbReference type="EMBL" id="GBG13910.1"/>
    </source>
</evidence>
<evidence type="ECO:0000256" key="2">
    <source>
        <dbReference type="ARBA" id="ARBA00023125"/>
    </source>
</evidence>
<dbReference type="SMART" id="SM00347">
    <property type="entry name" value="HTH_MARR"/>
    <property type="match status" value="1"/>
</dbReference>
<sequence length="170" mass="18983">MLQLRDLPTPAILDKFVQRYPDADVTAVVTFLHLLRAGTDLSFALDAYLQQHALLQGRWWVLILLMRESSNTAAPSVLADKAGVSRATMTGLIDGLERDGLVERVPDPEDRRRLAIQLTAAGQAKLDEVMPDYYRRVRQLMQPLSESERKVFIELLDKIQAGASSLSAPL</sequence>
<keyword evidence="6" id="KW-1185">Reference proteome</keyword>
<keyword evidence="3" id="KW-0804">Transcription</keyword>
<keyword evidence="2" id="KW-0238">DNA-binding</keyword>
<comment type="caution">
    <text evidence="5">The sequence shown here is derived from an EMBL/GenBank/DDBJ whole genome shotgun (WGS) entry which is preliminary data.</text>
</comment>
<protein>
    <submittedName>
        <fullName evidence="5">MarR family transcriptional regulator</fullName>
    </submittedName>
</protein>
<dbReference type="InterPro" id="IPR000835">
    <property type="entry name" value="HTH_MarR-typ"/>
</dbReference>
<dbReference type="PROSITE" id="PS01117">
    <property type="entry name" value="HTH_MARR_1"/>
    <property type="match status" value="1"/>
</dbReference>
<dbReference type="GO" id="GO:0003700">
    <property type="term" value="F:DNA-binding transcription factor activity"/>
    <property type="evidence" value="ECO:0007669"/>
    <property type="project" value="InterPro"/>
</dbReference>
<proteinExistence type="predicted"/>
<dbReference type="InterPro" id="IPR023187">
    <property type="entry name" value="Tscrpt_reg_MarR-type_CS"/>
</dbReference>
<gene>
    <name evidence="5" type="ORF">NMK_1462</name>
</gene>
<dbReference type="GO" id="GO:0006950">
    <property type="term" value="P:response to stress"/>
    <property type="evidence" value="ECO:0007669"/>
    <property type="project" value="TreeGrafter"/>
</dbReference>
<reference evidence="5 6" key="1">
    <citation type="journal article" date="2018" name="Environ. Microbiol.">
        <title>Isolation and genomic characterization of Novimethylophilus kurashikiensis gen. nov. sp. nov., a new lanthanide-dependent methylotrophic species of Methylophilaceae.</title>
        <authorList>
            <person name="Lv H."/>
            <person name="Sahin N."/>
            <person name="Tani A."/>
        </authorList>
    </citation>
    <scope>NUCLEOTIDE SEQUENCE [LARGE SCALE GENOMIC DNA]</scope>
    <source>
        <strain evidence="5 6">La2-4</strain>
    </source>
</reference>
<dbReference type="InterPro" id="IPR036390">
    <property type="entry name" value="WH_DNA-bd_sf"/>
</dbReference>
<dbReference type="OrthoDB" id="9787636at2"/>
<dbReference type="PROSITE" id="PS50995">
    <property type="entry name" value="HTH_MARR_2"/>
    <property type="match status" value="1"/>
</dbReference>
<dbReference type="Pfam" id="PF01047">
    <property type="entry name" value="MarR"/>
    <property type="match status" value="1"/>
</dbReference>
<dbReference type="RefSeq" id="WP_109015122.1">
    <property type="nucleotide sequence ID" value="NZ_BDOQ01000004.1"/>
</dbReference>
<evidence type="ECO:0000256" key="1">
    <source>
        <dbReference type="ARBA" id="ARBA00023015"/>
    </source>
</evidence>
<organism evidence="5 6">
    <name type="scientific">Novimethylophilus kurashikiensis</name>
    <dbReference type="NCBI Taxonomy" id="1825523"/>
    <lineage>
        <taxon>Bacteria</taxon>
        <taxon>Pseudomonadati</taxon>
        <taxon>Pseudomonadota</taxon>
        <taxon>Betaproteobacteria</taxon>
        <taxon>Nitrosomonadales</taxon>
        <taxon>Methylophilaceae</taxon>
        <taxon>Novimethylophilus</taxon>
    </lineage>
</organism>
<feature type="domain" description="HTH marR-type" evidence="4">
    <location>
        <begin position="27"/>
        <end position="161"/>
    </location>
</feature>
<dbReference type="InterPro" id="IPR036388">
    <property type="entry name" value="WH-like_DNA-bd_sf"/>
</dbReference>
<dbReference type="GO" id="GO:0003677">
    <property type="term" value="F:DNA binding"/>
    <property type="evidence" value="ECO:0007669"/>
    <property type="project" value="UniProtKB-KW"/>
</dbReference>
<dbReference type="PRINTS" id="PR00598">
    <property type="entry name" value="HTHMARR"/>
</dbReference>
<evidence type="ECO:0000256" key="3">
    <source>
        <dbReference type="ARBA" id="ARBA00023163"/>
    </source>
</evidence>
<keyword evidence="1" id="KW-0805">Transcription regulation</keyword>
<name>A0A2R5F6M6_9PROT</name>
<dbReference type="Gene3D" id="1.10.10.10">
    <property type="entry name" value="Winged helix-like DNA-binding domain superfamily/Winged helix DNA-binding domain"/>
    <property type="match status" value="1"/>
</dbReference>
<evidence type="ECO:0000313" key="6">
    <source>
        <dbReference type="Proteomes" id="UP000245081"/>
    </source>
</evidence>
<dbReference type="PANTHER" id="PTHR33164:SF43">
    <property type="entry name" value="HTH-TYPE TRANSCRIPTIONAL REPRESSOR YETL"/>
    <property type="match status" value="1"/>
</dbReference>
<dbReference type="AlphaFoldDB" id="A0A2R5F6M6"/>
<evidence type="ECO:0000259" key="4">
    <source>
        <dbReference type="PROSITE" id="PS50995"/>
    </source>
</evidence>
<dbReference type="PANTHER" id="PTHR33164">
    <property type="entry name" value="TRANSCRIPTIONAL REGULATOR, MARR FAMILY"/>
    <property type="match status" value="1"/>
</dbReference>
<dbReference type="EMBL" id="BDOQ01000004">
    <property type="protein sequence ID" value="GBG13910.1"/>
    <property type="molecule type" value="Genomic_DNA"/>
</dbReference>
<dbReference type="Proteomes" id="UP000245081">
    <property type="component" value="Unassembled WGS sequence"/>
</dbReference>
<dbReference type="SUPFAM" id="SSF46785">
    <property type="entry name" value="Winged helix' DNA-binding domain"/>
    <property type="match status" value="1"/>
</dbReference>
<dbReference type="InterPro" id="IPR039422">
    <property type="entry name" value="MarR/SlyA-like"/>
</dbReference>
<accession>A0A2R5F6M6</accession>